<organism evidence="10 11">
    <name type="scientific">Nocardia flavorosea</name>
    <dbReference type="NCBI Taxonomy" id="53429"/>
    <lineage>
        <taxon>Bacteria</taxon>
        <taxon>Bacillati</taxon>
        <taxon>Actinomycetota</taxon>
        <taxon>Actinomycetes</taxon>
        <taxon>Mycobacteriales</taxon>
        <taxon>Nocardiaceae</taxon>
        <taxon>Nocardia</taxon>
    </lineage>
</organism>
<dbReference type="EMBL" id="JAAXOT010000001">
    <property type="protein sequence ID" value="NKY54644.1"/>
    <property type="molecule type" value="Genomic_DNA"/>
</dbReference>
<evidence type="ECO:0000256" key="7">
    <source>
        <dbReference type="RuleBase" id="RU366058"/>
    </source>
</evidence>
<reference evidence="10 11" key="1">
    <citation type="submission" date="2020-04" db="EMBL/GenBank/DDBJ databases">
        <title>MicrobeNet Type strains.</title>
        <authorList>
            <person name="Nicholson A.C."/>
        </authorList>
    </citation>
    <scope>NUCLEOTIDE SEQUENCE [LARGE SCALE GENOMIC DNA]</scope>
    <source>
        <strain evidence="10 11">JCM 3332</strain>
    </source>
</reference>
<dbReference type="PANTHER" id="PTHR12677">
    <property type="entry name" value="GOLGI APPARATUS MEMBRANE PROTEIN TVP38-RELATED"/>
    <property type="match status" value="1"/>
</dbReference>
<evidence type="ECO:0000256" key="2">
    <source>
        <dbReference type="ARBA" id="ARBA00008640"/>
    </source>
</evidence>
<feature type="transmembrane region" description="Helical" evidence="7">
    <location>
        <begin position="127"/>
        <end position="149"/>
    </location>
</feature>
<evidence type="ECO:0000256" key="1">
    <source>
        <dbReference type="ARBA" id="ARBA00004651"/>
    </source>
</evidence>
<dbReference type="Pfam" id="PF09335">
    <property type="entry name" value="VTT_dom"/>
    <property type="match status" value="1"/>
</dbReference>
<keyword evidence="6 7" id="KW-0472">Membrane</keyword>
<comment type="similarity">
    <text evidence="2 7">Belongs to the TVP38/TMEM64 family.</text>
</comment>
<sequence length="241" mass="25489">MSRFLRDRRLVLVLCLAAVVCAAALLTPLPDPRQIQEWAENAGPWFPVLFFAAHTMIIIAPVPRTVFTVASGLLFGPFLGLGVAVTASLLSAAAAFLLVRAFGRDRVAPYLEHPTVRVIDDRLRRRGWLAVGALRLIAFAPFSVVNYSCALSSLRVWPYVGATLVGILPGTAATVVLADALTGGTHPVMVGVSIACIAAGCLGLMIDQRWRPVVSGPATIPGSPHATSPAATPHDDIVANR</sequence>
<comment type="subcellular location">
    <subcellularLocation>
        <location evidence="1 7">Cell membrane</location>
        <topology evidence="1 7">Multi-pass membrane protein</topology>
    </subcellularLocation>
</comment>
<accession>A0A846YA34</accession>
<evidence type="ECO:0000256" key="3">
    <source>
        <dbReference type="ARBA" id="ARBA00022475"/>
    </source>
</evidence>
<keyword evidence="5 7" id="KW-1133">Transmembrane helix</keyword>
<feature type="transmembrane region" description="Helical" evidence="7">
    <location>
        <begin position="184"/>
        <end position="206"/>
    </location>
</feature>
<evidence type="ECO:0000313" key="11">
    <source>
        <dbReference type="Proteomes" id="UP000570678"/>
    </source>
</evidence>
<evidence type="ECO:0000313" key="10">
    <source>
        <dbReference type="EMBL" id="NKY54644.1"/>
    </source>
</evidence>
<dbReference type="AlphaFoldDB" id="A0A846YA34"/>
<evidence type="ECO:0000256" key="8">
    <source>
        <dbReference type="SAM" id="MobiDB-lite"/>
    </source>
</evidence>
<feature type="domain" description="VTT" evidence="9">
    <location>
        <begin position="62"/>
        <end position="177"/>
    </location>
</feature>
<comment type="caution">
    <text evidence="10">The sequence shown here is derived from an EMBL/GenBank/DDBJ whole genome shotgun (WGS) entry which is preliminary data.</text>
</comment>
<feature type="transmembrane region" description="Helical" evidence="7">
    <location>
        <begin position="156"/>
        <end position="178"/>
    </location>
</feature>
<evidence type="ECO:0000256" key="4">
    <source>
        <dbReference type="ARBA" id="ARBA00022692"/>
    </source>
</evidence>
<dbReference type="Proteomes" id="UP000570678">
    <property type="component" value="Unassembled WGS sequence"/>
</dbReference>
<evidence type="ECO:0000256" key="6">
    <source>
        <dbReference type="ARBA" id="ARBA00023136"/>
    </source>
</evidence>
<keyword evidence="4 7" id="KW-0812">Transmembrane</keyword>
<dbReference type="InterPro" id="IPR032816">
    <property type="entry name" value="VTT_dom"/>
</dbReference>
<feature type="transmembrane region" description="Helical" evidence="7">
    <location>
        <begin position="74"/>
        <end position="99"/>
    </location>
</feature>
<name>A0A846YA34_9NOCA</name>
<keyword evidence="3 7" id="KW-1003">Cell membrane</keyword>
<proteinExistence type="inferred from homology"/>
<keyword evidence="11" id="KW-1185">Reference proteome</keyword>
<feature type="transmembrane region" description="Helical" evidence="7">
    <location>
        <begin position="42"/>
        <end position="62"/>
    </location>
</feature>
<evidence type="ECO:0000256" key="5">
    <source>
        <dbReference type="ARBA" id="ARBA00022989"/>
    </source>
</evidence>
<evidence type="ECO:0000259" key="9">
    <source>
        <dbReference type="Pfam" id="PF09335"/>
    </source>
</evidence>
<dbReference type="PANTHER" id="PTHR12677:SF59">
    <property type="entry name" value="GOLGI APPARATUS MEMBRANE PROTEIN TVP38-RELATED"/>
    <property type="match status" value="1"/>
</dbReference>
<gene>
    <name evidence="10" type="ORF">HGA15_00415</name>
</gene>
<dbReference type="InterPro" id="IPR015414">
    <property type="entry name" value="TMEM64"/>
</dbReference>
<dbReference type="RefSeq" id="WP_062971123.1">
    <property type="nucleotide sequence ID" value="NZ_JAAXOT010000001.1"/>
</dbReference>
<feature type="region of interest" description="Disordered" evidence="8">
    <location>
        <begin position="218"/>
        <end position="241"/>
    </location>
</feature>
<protein>
    <recommendedName>
        <fullName evidence="7">TVP38/TMEM64 family membrane protein</fullName>
    </recommendedName>
</protein>
<dbReference type="GO" id="GO:0005886">
    <property type="term" value="C:plasma membrane"/>
    <property type="evidence" value="ECO:0007669"/>
    <property type="project" value="UniProtKB-SubCell"/>
</dbReference>